<feature type="region of interest" description="Disordered" evidence="1">
    <location>
        <begin position="249"/>
        <end position="280"/>
    </location>
</feature>
<evidence type="ECO:0000313" key="7">
    <source>
        <dbReference type="Proteomes" id="UP000435112"/>
    </source>
</evidence>
<evidence type="ECO:0000313" key="4">
    <source>
        <dbReference type="EMBL" id="KAE9262078.1"/>
    </source>
</evidence>
<reference evidence="4 6" key="1">
    <citation type="submission" date="2018-08" db="EMBL/GenBank/DDBJ databases">
        <title>Genomic investigation of the strawberry pathogen Phytophthora fragariae indicates pathogenicity is determined by transcriptional variation in three key races.</title>
        <authorList>
            <person name="Adams T.M."/>
            <person name="Armitage A.D."/>
            <person name="Sobczyk M.K."/>
            <person name="Bates H.J."/>
            <person name="Dunwell J.M."/>
            <person name="Nellist C.F."/>
            <person name="Harrison R.J."/>
        </authorList>
    </citation>
    <scope>NUCLEOTIDE SEQUENCE [LARGE SCALE GENOMIC DNA]</scope>
    <source>
        <strain evidence="2 5">SCRP249</strain>
        <strain evidence="3 7">SCRP324</strain>
        <strain evidence="4 6">SCRP333</strain>
    </source>
</reference>
<dbReference type="Proteomes" id="UP000435112">
    <property type="component" value="Unassembled WGS sequence"/>
</dbReference>
<gene>
    <name evidence="2" type="ORF">PR001_g32607</name>
    <name evidence="3" type="ORF">PR002_g32150</name>
    <name evidence="4" type="ORF">PR003_g33674</name>
</gene>
<name>A0A6A4AUZ0_9STRA</name>
<dbReference type="Proteomes" id="UP000434957">
    <property type="component" value="Unassembled WGS sequence"/>
</dbReference>
<dbReference type="EMBL" id="QXFT01009866">
    <property type="protein sequence ID" value="KAE9262078.1"/>
    <property type="molecule type" value="Genomic_DNA"/>
</dbReference>
<feature type="compositionally biased region" description="Low complexity" evidence="1">
    <location>
        <begin position="41"/>
        <end position="52"/>
    </location>
</feature>
<dbReference type="AlphaFoldDB" id="A0A6A4AUZ0"/>
<dbReference type="OrthoDB" id="10380870at2759"/>
<sequence length="280" mass="30799">LEMSEIHDNRDPNNDTELADDGEPSTDVDEKLSDVYEAETTEAQTEETLTPPLQSPVVEISTSRTSQLPGEGQRCNRRVDSLQTLDTGDSRLLPNDSLATSVSAFIKWEEAVALEAFPLAVVPSNHPHTREKGAKMPRVSSLRVTKKQKERHQEADELAATKFVLDDSTDWTELSIEDVNEALTLQGKALAMAKKTKRVLQRSRSTDAAEFPNQFTTVQVRSVSNGHEFDTDGAPLVRPISVTVVTKPARRELEAPEPVETLAAPSTPELPPVETPRVPS</sequence>
<dbReference type="EMBL" id="QXFU01009974">
    <property type="protein sequence ID" value="KAE8954206.1"/>
    <property type="molecule type" value="Genomic_DNA"/>
</dbReference>
<evidence type="ECO:0000256" key="1">
    <source>
        <dbReference type="SAM" id="MobiDB-lite"/>
    </source>
</evidence>
<evidence type="ECO:0000313" key="3">
    <source>
        <dbReference type="EMBL" id="KAE8954206.1"/>
    </source>
</evidence>
<evidence type="ECO:0000313" key="2">
    <source>
        <dbReference type="EMBL" id="KAE8954157.1"/>
    </source>
</evidence>
<dbReference type="EMBL" id="QXFV01010107">
    <property type="protein sequence ID" value="KAE8954157.1"/>
    <property type="molecule type" value="Genomic_DNA"/>
</dbReference>
<proteinExistence type="predicted"/>
<feature type="compositionally biased region" description="Pro residues" evidence="1">
    <location>
        <begin position="268"/>
        <end position="280"/>
    </location>
</feature>
<feature type="region of interest" description="Disordered" evidence="1">
    <location>
        <begin position="1"/>
        <end position="79"/>
    </location>
</feature>
<organism evidence="4 6">
    <name type="scientific">Phytophthora rubi</name>
    <dbReference type="NCBI Taxonomy" id="129364"/>
    <lineage>
        <taxon>Eukaryota</taxon>
        <taxon>Sar</taxon>
        <taxon>Stramenopiles</taxon>
        <taxon>Oomycota</taxon>
        <taxon>Peronosporomycetes</taxon>
        <taxon>Peronosporales</taxon>
        <taxon>Peronosporaceae</taxon>
        <taxon>Phytophthora</taxon>
    </lineage>
</organism>
<feature type="compositionally biased region" description="Acidic residues" evidence="1">
    <location>
        <begin position="17"/>
        <end position="27"/>
    </location>
</feature>
<dbReference type="Proteomes" id="UP000429607">
    <property type="component" value="Unassembled WGS sequence"/>
</dbReference>
<feature type="non-terminal residue" evidence="4">
    <location>
        <position position="280"/>
    </location>
</feature>
<protein>
    <submittedName>
        <fullName evidence="4">Uncharacterized protein</fullName>
    </submittedName>
</protein>
<evidence type="ECO:0000313" key="6">
    <source>
        <dbReference type="Proteomes" id="UP000434957"/>
    </source>
</evidence>
<comment type="caution">
    <text evidence="4">The sequence shown here is derived from an EMBL/GenBank/DDBJ whole genome shotgun (WGS) entry which is preliminary data.</text>
</comment>
<feature type="compositionally biased region" description="Basic and acidic residues" evidence="1">
    <location>
        <begin position="1"/>
        <end position="13"/>
    </location>
</feature>
<feature type="region of interest" description="Disordered" evidence="1">
    <location>
        <begin position="127"/>
        <end position="155"/>
    </location>
</feature>
<feature type="non-terminal residue" evidence="4">
    <location>
        <position position="1"/>
    </location>
</feature>
<accession>A0A6A4AUZ0</accession>
<evidence type="ECO:0000313" key="5">
    <source>
        <dbReference type="Proteomes" id="UP000429607"/>
    </source>
</evidence>
<keyword evidence="6" id="KW-1185">Reference proteome</keyword>